<sequence>MQSLVFTILISVWKFSTAEDQDFFIPIQPCQSEEQRGNWCAWSVWSECRASTCTRTRTRSCACPTPSKWGRGFDCGDSRPQDDYLEEGAPKKHTRYIRKANGNVCQIPVIWNGQYHGDCFDDGGKKKCLVGKGLQECDVDAGELAIYGMVERDVGACDGWGTNRNRRTVTEIGNRFSYGAESDIGRRCSFDRTDILPLCVRNYFYGTQSYSDYGRISNLAFDIDNCRFACAIRKMCQGIEFAEGISCTLIMGAVTFAEGSYIGVVVETRSEQCSVTYEGGPYPYAQAISYLESKYGS</sequence>
<feature type="chain" id="PRO_5043662910" evidence="1">
    <location>
        <begin position="19"/>
        <end position="297"/>
    </location>
</feature>
<feature type="signal peptide" evidence="1">
    <location>
        <begin position="1"/>
        <end position="18"/>
    </location>
</feature>
<protein>
    <submittedName>
        <fullName evidence="2">Uncharacterized protein</fullName>
    </submittedName>
</protein>
<dbReference type="Proteomes" id="UP001497525">
    <property type="component" value="Unassembled WGS sequence"/>
</dbReference>
<dbReference type="AlphaFoldDB" id="A0AAV2T1X8"/>
<dbReference type="EMBL" id="CAXLJL010000057">
    <property type="protein sequence ID" value="CAL5129989.1"/>
    <property type="molecule type" value="Genomic_DNA"/>
</dbReference>
<comment type="caution">
    <text evidence="2">The sequence shown here is derived from an EMBL/GenBank/DDBJ whole genome shotgun (WGS) entry which is preliminary data.</text>
</comment>
<evidence type="ECO:0000256" key="1">
    <source>
        <dbReference type="SAM" id="SignalP"/>
    </source>
</evidence>
<reference evidence="2" key="1">
    <citation type="submission" date="2024-06" db="EMBL/GenBank/DDBJ databases">
        <authorList>
            <person name="Liu X."/>
            <person name="Lenzi L."/>
            <person name="Haldenby T S."/>
            <person name="Uol C."/>
        </authorList>
    </citation>
    <scope>NUCLEOTIDE SEQUENCE</scope>
</reference>
<proteinExistence type="predicted"/>
<keyword evidence="1" id="KW-0732">Signal</keyword>
<organism evidence="2 3">
    <name type="scientific">Calicophoron daubneyi</name>
    <name type="common">Rumen fluke</name>
    <name type="synonym">Paramphistomum daubneyi</name>
    <dbReference type="NCBI Taxonomy" id="300641"/>
    <lineage>
        <taxon>Eukaryota</taxon>
        <taxon>Metazoa</taxon>
        <taxon>Spiralia</taxon>
        <taxon>Lophotrochozoa</taxon>
        <taxon>Platyhelminthes</taxon>
        <taxon>Trematoda</taxon>
        <taxon>Digenea</taxon>
        <taxon>Plagiorchiida</taxon>
        <taxon>Pronocephalata</taxon>
        <taxon>Paramphistomoidea</taxon>
        <taxon>Paramphistomidae</taxon>
        <taxon>Calicophoron</taxon>
    </lineage>
</organism>
<evidence type="ECO:0000313" key="3">
    <source>
        <dbReference type="Proteomes" id="UP001497525"/>
    </source>
</evidence>
<evidence type="ECO:0000313" key="2">
    <source>
        <dbReference type="EMBL" id="CAL5129989.1"/>
    </source>
</evidence>
<name>A0AAV2T1X8_CALDB</name>
<accession>A0AAV2T1X8</accession>
<gene>
    <name evidence="2" type="ORF">CDAUBV1_LOCUS1438</name>
</gene>